<dbReference type="GO" id="GO:0006351">
    <property type="term" value="P:DNA-templated transcription"/>
    <property type="evidence" value="ECO:0007669"/>
    <property type="project" value="TreeGrafter"/>
</dbReference>
<dbReference type="Gene3D" id="1.10.1220.10">
    <property type="entry name" value="Met repressor-like"/>
    <property type="match status" value="1"/>
</dbReference>
<keyword evidence="2" id="KW-1277">Toxin-antitoxin system</keyword>
<sequence>MSTIAIRVDDELKEKATELYKELGLDMSTAVKLFLTQSVKTRSIPFEIKDSSADDLLNKRLTDLIMENAETMKTIDLDNSDDIAYLFDEDFSEYEALYGEA</sequence>
<dbReference type="PANTHER" id="PTHR38781:SF1">
    <property type="entry name" value="ANTITOXIN DINJ-RELATED"/>
    <property type="match status" value="1"/>
</dbReference>
<evidence type="ECO:0000256" key="1">
    <source>
        <dbReference type="ARBA" id="ARBA00010562"/>
    </source>
</evidence>
<gene>
    <name evidence="3" type="primary">dinJ</name>
    <name evidence="3" type="ORF">SRT_03620</name>
</gene>
<accession>A0A1L7LHD3</accession>
<reference evidence="3 4" key="1">
    <citation type="journal article" date="2016" name="Microbiol. Immunol.">
        <title>Complete genome sequence of Streptococcus troglodytae TKU31 isolated from the oral cavity of a chimpanzee (Pan troglodytes).</title>
        <authorList>
            <person name="Okamoto M."/>
            <person name="Naito M."/>
            <person name="Miyanohara M."/>
            <person name="Imai S."/>
            <person name="Nomura Y."/>
            <person name="Saito W."/>
            <person name="Momoi Y."/>
            <person name="Takada K."/>
            <person name="Miyabe-Nishiwaki T."/>
            <person name="Tomonaga M."/>
            <person name="Hanada N."/>
        </authorList>
    </citation>
    <scope>NUCLEOTIDE SEQUENCE [LARGE SCALE GENOMIC DNA]</scope>
    <source>
        <strain evidence="4">TKU 31</strain>
    </source>
</reference>
<dbReference type="InterPro" id="IPR007337">
    <property type="entry name" value="RelB/DinJ"/>
</dbReference>
<dbReference type="PANTHER" id="PTHR38781">
    <property type="entry name" value="ANTITOXIN DINJ-RELATED"/>
    <property type="match status" value="1"/>
</dbReference>
<dbReference type="GO" id="GO:0006355">
    <property type="term" value="P:regulation of DNA-templated transcription"/>
    <property type="evidence" value="ECO:0007669"/>
    <property type="project" value="InterPro"/>
</dbReference>
<proteinExistence type="inferred from homology"/>
<comment type="similarity">
    <text evidence="1">Belongs to the RelB/DinJ antitoxin family.</text>
</comment>
<dbReference type="AlphaFoldDB" id="A0A1L7LHD3"/>
<dbReference type="Pfam" id="PF04221">
    <property type="entry name" value="RelB"/>
    <property type="match status" value="1"/>
</dbReference>
<evidence type="ECO:0000313" key="3">
    <source>
        <dbReference type="EMBL" id="BAQ23623.1"/>
    </source>
</evidence>
<dbReference type="Proteomes" id="UP000217758">
    <property type="component" value="Chromosome"/>
</dbReference>
<keyword evidence="4" id="KW-1185">Reference proteome</keyword>
<name>A0A1L7LHD3_9STRE</name>
<dbReference type="KEGG" id="strg:SRT_03620"/>
<evidence type="ECO:0000256" key="2">
    <source>
        <dbReference type="ARBA" id="ARBA00022649"/>
    </source>
</evidence>
<protein>
    <submittedName>
        <fullName evidence="3">DNA-damage-inducible protein J</fullName>
    </submittedName>
</protein>
<dbReference type="InterPro" id="IPR013321">
    <property type="entry name" value="Arc_rbn_hlx_hlx"/>
</dbReference>
<dbReference type="EMBL" id="AP014612">
    <property type="protein sequence ID" value="BAQ23623.1"/>
    <property type="molecule type" value="Genomic_DNA"/>
</dbReference>
<organism evidence="3 4">
    <name type="scientific">Streptococcus troglodytae</name>
    <dbReference type="NCBI Taxonomy" id="1111760"/>
    <lineage>
        <taxon>Bacteria</taxon>
        <taxon>Bacillati</taxon>
        <taxon>Bacillota</taxon>
        <taxon>Bacilli</taxon>
        <taxon>Lactobacillales</taxon>
        <taxon>Streptococcaceae</taxon>
        <taxon>Streptococcus</taxon>
    </lineage>
</organism>
<dbReference type="RefSeq" id="WP_128832860.1">
    <property type="nucleotide sequence ID" value="NZ_AP014612.1"/>
</dbReference>
<dbReference type="NCBIfam" id="TIGR02384">
    <property type="entry name" value="RelB_DinJ"/>
    <property type="match status" value="1"/>
</dbReference>
<evidence type="ECO:0000313" key="4">
    <source>
        <dbReference type="Proteomes" id="UP000217758"/>
    </source>
</evidence>